<feature type="region of interest" description="Disordered" evidence="2">
    <location>
        <begin position="75"/>
        <end position="106"/>
    </location>
</feature>
<feature type="compositionally biased region" description="Basic residues" evidence="2">
    <location>
        <begin position="86"/>
        <end position="106"/>
    </location>
</feature>
<keyword evidence="1" id="KW-0863">Zinc-finger</keyword>
<protein>
    <recommendedName>
        <fullName evidence="3">C2H2-type domain-containing protein</fullName>
    </recommendedName>
</protein>
<keyword evidence="1" id="KW-0479">Metal-binding</keyword>
<evidence type="ECO:0000259" key="3">
    <source>
        <dbReference type="PROSITE" id="PS50157"/>
    </source>
</evidence>
<comment type="caution">
    <text evidence="4">The sequence shown here is derived from an EMBL/GenBank/DDBJ whole genome shotgun (WGS) entry which is preliminary data.</text>
</comment>
<keyword evidence="5" id="KW-1185">Reference proteome</keyword>
<dbReference type="InterPro" id="IPR013087">
    <property type="entry name" value="Znf_C2H2_type"/>
</dbReference>
<dbReference type="PROSITE" id="PS50157">
    <property type="entry name" value="ZINC_FINGER_C2H2_2"/>
    <property type="match status" value="1"/>
</dbReference>
<feature type="domain" description="C2H2-type" evidence="3">
    <location>
        <begin position="62"/>
        <end position="89"/>
    </location>
</feature>
<dbReference type="Proteomes" id="UP001418222">
    <property type="component" value="Unassembled WGS sequence"/>
</dbReference>
<accession>A0AAP0BFZ2</accession>
<reference evidence="4 5" key="1">
    <citation type="journal article" date="2022" name="Nat. Plants">
        <title>Genomes of leafy and leafless Platanthera orchids illuminate the evolution of mycoheterotrophy.</title>
        <authorList>
            <person name="Li M.H."/>
            <person name="Liu K.W."/>
            <person name="Li Z."/>
            <person name="Lu H.C."/>
            <person name="Ye Q.L."/>
            <person name="Zhang D."/>
            <person name="Wang J.Y."/>
            <person name="Li Y.F."/>
            <person name="Zhong Z.M."/>
            <person name="Liu X."/>
            <person name="Yu X."/>
            <person name="Liu D.K."/>
            <person name="Tu X.D."/>
            <person name="Liu B."/>
            <person name="Hao Y."/>
            <person name="Liao X.Y."/>
            <person name="Jiang Y.T."/>
            <person name="Sun W.H."/>
            <person name="Chen J."/>
            <person name="Chen Y.Q."/>
            <person name="Ai Y."/>
            <person name="Zhai J.W."/>
            <person name="Wu S.S."/>
            <person name="Zhou Z."/>
            <person name="Hsiao Y.Y."/>
            <person name="Wu W.L."/>
            <person name="Chen Y.Y."/>
            <person name="Lin Y.F."/>
            <person name="Hsu J.L."/>
            <person name="Li C.Y."/>
            <person name="Wang Z.W."/>
            <person name="Zhao X."/>
            <person name="Zhong W.Y."/>
            <person name="Ma X.K."/>
            <person name="Ma L."/>
            <person name="Huang J."/>
            <person name="Chen G.Z."/>
            <person name="Huang M.Z."/>
            <person name="Huang L."/>
            <person name="Peng D.H."/>
            <person name="Luo Y.B."/>
            <person name="Zou S.Q."/>
            <person name="Chen S.P."/>
            <person name="Lan S."/>
            <person name="Tsai W.C."/>
            <person name="Van de Peer Y."/>
            <person name="Liu Z.J."/>
        </authorList>
    </citation>
    <scope>NUCLEOTIDE SEQUENCE [LARGE SCALE GENOMIC DNA]</scope>
    <source>
        <strain evidence="4">Lor287</strain>
    </source>
</reference>
<evidence type="ECO:0000313" key="5">
    <source>
        <dbReference type="Proteomes" id="UP001418222"/>
    </source>
</evidence>
<dbReference type="GO" id="GO:0008270">
    <property type="term" value="F:zinc ion binding"/>
    <property type="evidence" value="ECO:0007669"/>
    <property type="project" value="UniProtKB-KW"/>
</dbReference>
<dbReference type="Gene3D" id="3.30.160.60">
    <property type="entry name" value="Classic Zinc Finger"/>
    <property type="match status" value="1"/>
</dbReference>
<dbReference type="PROSITE" id="PS00028">
    <property type="entry name" value="ZINC_FINGER_C2H2_1"/>
    <property type="match status" value="1"/>
</dbReference>
<dbReference type="AlphaFoldDB" id="A0AAP0BFZ2"/>
<name>A0AAP0BFZ2_9ASPA</name>
<organism evidence="4 5">
    <name type="scientific">Platanthera zijinensis</name>
    <dbReference type="NCBI Taxonomy" id="2320716"/>
    <lineage>
        <taxon>Eukaryota</taxon>
        <taxon>Viridiplantae</taxon>
        <taxon>Streptophyta</taxon>
        <taxon>Embryophyta</taxon>
        <taxon>Tracheophyta</taxon>
        <taxon>Spermatophyta</taxon>
        <taxon>Magnoliopsida</taxon>
        <taxon>Liliopsida</taxon>
        <taxon>Asparagales</taxon>
        <taxon>Orchidaceae</taxon>
        <taxon>Orchidoideae</taxon>
        <taxon>Orchideae</taxon>
        <taxon>Orchidinae</taxon>
        <taxon>Platanthera</taxon>
    </lineage>
</organism>
<sequence length="152" mass="17296">MKNHAFTRHQPEADHPLFSSVLNRKNNPAAGILGDLVRHDWEAVRYFLSSQVRPGGDVSRIYKCSVCRHEFPNAQAYGGHMSSHSKSNKKSPPMKKTKRPKKGIKRLKTMDMDSVKGRIVIEEALNVEIEQGNAAVDEDDEDWFKFLNYDAV</sequence>
<keyword evidence="1" id="KW-0862">Zinc</keyword>
<proteinExistence type="predicted"/>
<dbReference type="EMBL" id="JBBWWQ010000010">
    <property type="protein sequence ID" value="KAK8937085.1"/>
    <property type="molecule type" value="Genomic_DNA"/>
</dbReference>
<evidence type="ECO:0000256" key="1">
    <source>
        <dbReference type="PROSITE-ProRule" id="PRU00042"/>
    </source>
</evidence>
<gene>
    <name evidence="4" type="ORF">KSP39_PZI011804</name>
</gene>
<evidence type="ECO:0000256" key="2">
    <source>
        <dbReference type="SAM" id="MobiDB-lite"/>
    </source>
</evidence>
<evidence type="ECO:0000313" key="4">
    <source>
        <dbReference type="EMBL" id="KAK8937085.1"/>
    </source>
</evidence>